<dbReference type="EMBL" id="CP003681">
    <property type="protein sequence ID" value="AFP65410.1"/>
    <property type="molecule type" value="Genomic_DNA"/>
</dbReference>
<keyword evidence="1" id="KW-0542">Nucleomorph</keyword>
<accession>J7GAA5</accession>
<dbReference type="Proteomes" id="UP000243348">
    <property type="component" value="Nucleomorph 2"/>
</dbReference>
<dbReference type="AlphaFoldDB" id="J7GAA5"/>
<proteinExistence type="predicted"/>
<name>J7GAA5_9CRYP</name>
<organism evidence="1 2">
    <name type="scientific">Chroomonas mesostigmatica CCMP1168</name>
    <dbReference type="NCBI Taxonomy" id="1195612"/>
    <lineage>
        <taxon>Eukaryota</taxon>
        <taxon>Cryptophyceae</taxon>
        <taxon>Pyrenomonadales</taxon>
        <taxon>Chroomonadaceae</taxon>
        <taxon>Chroomonas</taxon>
    </lineage>
</organism>
<geneLocation type="nucleomorph" evidence="1"/>
<gene>
    <name evidence="1" type="ORF">CMESO_237</name>
</gene>
<protein>
    <submittedName>
        <fullName evidence="1">Uncharacterized protein</fullName>
    </submittedName>
</protein>
<sequence length="136" mass="16129">MKFILCSHIKIGRLIKIILSSRAKKDSINNFFKKKIFFEILTMGNLNLYIQDKKYNGLIIGCPRYLGLYNKNINFIHKSCSSNILILIFKKFLRFQTLQKNCLSSNKKKIKKINNFLVEKSYVYILDRKNKINKKN</sequence>
<evidence type="ECO:0000313" key="1">
    <source>
        <dbReference type="EMBL" id="AFP65410.1"/>
    </source>
</evidence>
<reference evidence="1 2" key="1">
    <citation type="journal article" date="2012" name="Genome Biol. Evol.">
        <title>Nucleomorph genome sequence of the cryptophyte alga Chroomonas mesostigmatica CCMP1168 reveals lineage-specific gene loss and genome complexity.</title>
        <authorList>
            <person name="Moore C.E."/>
            <person name="Curtis B."/>
            <person name="Mills T."/>
            <person name="Tanifuji G."/>
            <person name="Archibald J.M."/>
        </authorList>
    </citation>
    <scope>NUCLEOTIDE SEQUENCE [LARGE SCALE GENOMIC DNA]</scope>
    <source>
        <strain evidence="1 2">CCMP1168</strain>
    </source>
</reference>
<evidence type="ECO:0000313" key="2">
    <source>
        <dbReference type="Proteomes" id="UP000243348"/>
    </source>
</evidence>